<dbReference type="AlphaFoldDB" id="A0A645JJD0"/>
<organism evidence="1">
    <name type="scientific">bioreactor metagenome</name>
    <dbReference type="NCBI Taxonomy" id="1076179"/>
    <lineage>
        <taxon>unclassified sequences</taxon>
        <taxon>metagenomes</taxon>
        <taxon>ecological metagenomes</taxon>
    </lineage>
</organism>
<comment type="caution">
    <text evidence="1">The sequence shown here is derived from an EMBL/GenBank/DDBJ whole genome shotgun (WGS) entry which is preliminary data.</text>
</comment>
<name>A0A645JJD0_9ZZZZ</name>
<proteinExistence type="predicted"/>
<dbReference type="EMBL" id="VSSQ01142924">
    <property type="protein sequence ID" value="MPN63457.1"/>
    <property type="molecule type" value="Genomic_DNA"/>
</dbReference>
<accession>A0A645JJD0</accession>
<sequence length="106" mass="11971">MLHHAIIYARRFLPVQRQHREERAFAEAVGEAAAIGQRVPLSVKPPCEARRDEKRPLPELPAPRRVQFFHRPGVDEAVVMERPEGVVLPLVRIIKVPAVALVVGFD</sequence>
<gene>
    <name evidence="1" type="ORF">SDC9_211216</name>
</gene>
<protein>
    <submittedName>
        <fullName evidence="1">Uncharacterized protein</fullName>
    </submittedName>
</protein>
<evidence type="ECO:0000313" key="1">
    <source>
        <dbReference type="EMBL" id="MPN63457.1"/>
    </source>
</evidence>
<reference evidence="1" key="1">
    <citation type="submission" date="2019-08" db="EMBL/GenBank/DDBJ databases">
        <authorList>
            <person name="Kucharzyk K."/>
            <person name="Murdoch R.W."/>
            <person name="Higgins S."/>
            <person name="Loffler F."/>
        </authorList>
    </citation>
    <scope>NUCLEOTIDE SEQUENCE</scope>
</reference>